<dbReference type="InterPro" id="IPR018971">
    <property type="entry name" value="DUF1997"/>
</dbReference>
<proteinExistence type="predicted"/>
<dbReference type="Pfam" id="PF09366">
    <property type="entry name" value="DUF1997"/>
    <property type="match status" value="1"/>
</dbReference>
<gene>
    <name evidence="2" type="ordered locus">Bathy17g00920</name>
</gene>
<protein>
    <submittedName>
        <fullName evidence="2">Uncharacterized protein</fullName>
    </submittedName>
</protein>
<dbReference type="OrthoDB" id="496281at2759"/>
<dbReference type="PANTHER" id="PTHR34133">
    <property type="entry name" value="OS07G0633000 PROTEIN"/>
    <property type="match status" value="1"/>
</dbReference>
<evidence type="ECO:0000256" key="1">
    <source>
        <dbReference type="SAM" id="MobiDB-lite"/>
    </source>
</evidence>
<reference evidence="2 3" key="1">
    <citation type="submission" date="2011-10" db="EMBL/GenBank/DDBJ databases">
        <authorList>
            <person name="Genoscope - CEA"/>
        </authorList>
    </citation>
    <scope>NUCLEOTIDE SEQUENCE [LARGE SCALE GENOMIC DNA]</scope>
    <source>
        <strain evidence="2 3">RCC 1105</strain>
    </source>
</reference>
<keyword evidence="3" id="KW-1185">Reference proteome</keyword>
<dbReference type="AlphaFoldDB" id="K8F6D3"/>
<dbReference type="Proteomes" id="UP000198341">
    <property type="component" value="Chromosome 17"/>
</dbReference>
<organism evidence="2 3">
    <name type="scientific">Bathycoccus prasinos</name>
    <dbReference type="NCBI Taxonomy" id="41875"/>
    <lineage>
        <taxon>Eukaryota</taxon>
        <taxon>Viridiplantae</taxon>
        <taxon>Chlorophyta</taxon>
        <taxon>Mamiellophyceae</taxon>
        <taxon>Mamiellales</taxon>
        <taxon>Bathycoccaceae</taxon>
        <taxon>Bathycoccus</taxon>
    </lineage>
</organism>
<sequence length="295" mass="33432">MSSSSSSVGILSNSSGFVGCCRCFSTSAKSRRRHVRRPTGKIYGDVSRSWTSRKSLRMPLKDWKKDENEAKSFASYVSDGSRILSVTFPDENRRTRIDENTWKVELLPFDFLGNKVVVRTTIALIPNRTDKSISINAKKLEFEGMPKEFNLDETVTLKMEGKLGEERSFRKRRRNDSDEEVGGDEEEEEHGEDDKNDDMKRAVRGDVVMTLDASVNDFVALVPGLDDVVNAINDAVLANLQGAIEKNLIAEYERWRNEEVTGEEEVKEDERKREKTLYRGNGAPVGVVPKRVARF</sequence>
<evidence type="ECO:0000313" key="2">
    <source>
        <dbReference type="EMBL" id="CCO20370.1"/>
    </source>
</evidence>
<evidence type="ECO:0000313" key="3">
    <source>
        <dbReference type="Proteomes" id="UP000198341"/>
    </source>
</evidence>
<dbReference type="EMBL" id="FO082262">
    <property type="protein sequence ID" value="CCO20370.1"/>
    <property type="molecule type" value="Genomic_DNA"/>
</dbReference>
<name>K8F6D3_9CHLO</name>
<feature type="compositionally biased region" description="Acidic residues" evidence="1">
    <location>
        <begin position="177"/>
        <end position="196"/>
    </location>
</feature>
<dbReference type="RefSeq" id="XP_007508266.1">
    <property type="nucleotide sequence ID" value="XM_007508204.1"/>
</dbReference>
<dbReference type="GeneID" id="19011031"/>
<dbReference type="KEGG" id="bpg:Bathy17g00920"/>
<accession>K8F6D3</accession>
<dbReference type="PANTHER" id="PTHR34133:SF8">
    <property type="entry name" value="OS07G0633000 PROTEIN"/>
    <property type="match status" value="1"/>
</dbReference>
<feature type="region of interest" description="Disordered" evidence="1">
    <location>
        <begin position="166"/>
        <end position="199"/>
    </location>
</feature>